<accession>A0AAU7JY81</accession>
<evidence type="ECO:0000313" key="1">
    <source>
        <dbReference type="EMBL" id="XBO45391.1"/>
    </source>
</evidence>
<proteinExistence type="predicted"/>
<protein>
    <recommendedName>
        <fullName evidence="2">Tetratricopeptide repeat protein</fullName>
    </recommendedName>
</protein>
<sequence>MTDWGDITDAIGLALGGEKQRGRDALAQCWAATADTDHAQRCVMAHYLADLQSTLEDEVAWDEAALSEHAHVVDADLAPVGMTSAEALAPSLHLNLGDGYLRQGRVDDARTQVTAGLSAASSLPDDGYGAHIRSGLERLQERVEQSASP</sequence>
<dbReference type="EMBL" id="CP157483">
    <property type="protein sequence ID" value="XBO45391.1"/>
    <property type="molecule type" value="Genomic_DNA"/>
</dbReference>
<gene>
    <name evidence="1" type="ORF">ABEG17_08690</name>
</gene>
<reference evidence="1" key="1">
    <citation type="submission" date="2024-05" db="EMBL/GenBank/DDBJ databases">
        <authorList>
            <person name="Kim S."/>
            <person name="Heo J."/>
            <person name="Choi H."/>
            <person name="Choi Y."/>
            <person name="Kwon S.-W."/>
            <person name="Kim Y."/>
        </authorList>
    </citation>
    <scope>NUCLEOTIDE SEQUENCE</scope>
    <source>
        <strain evidence="1">KACC 23699</strain>
    </source>
</reference>
<organism evidence="1">
    <name type="scientific">Pedococcus sp. KACC 23699</name>
    <dbReference type="NCBI Taxonomy" id="3149228"/>
    <lineage>
        <taxon>Bacteria</taxon>
        <taxon>Bacillati</taxon>
        <taxon>Actinomycetota</taxon>
        <taxon>Actinomycetes</taxon>
        <taxon>Micrococcales</taxon>
        <taxon>Intrasporangiaceae</taxon>
        <taxon>Pedococcus</taxon>
    </lineage>
</organism>
<name>A0AAU7JY81_9MICO</name>
<dbReference type="AlphaFoldDB" id="A0AAU7JY81"/>
<dbReference type="RefSeq" id="WP_406832887.1">
    <property type="nucleotide sequence ID" value="NZ_CP157483.1"/>
</dbReference>
<evidence type="ECO:0008006" key="2">
    <source>
        <dbReference type="Google" id="ProtNLM"/>
    </source>
</evidence>